<evidence type="ECO:0000313" key="4">
    <source>
        <dbReference type="Proteomes" id="UP000319931"/>
    </source>
</evidence>
<dbReference type="InterPro" id="IPR035965">
    <property type="entry name" value="PAS-like_dom_sf"/>
</dbReference>
<dbReference type="EMBL" id="RCZC01000008">
    <property type="protein sequence ID" value="TPG49009.1"/>
    <property type="molecule type" value="Genomic_DNA"/>
</dbReference>
<keyword evidence="3" id="KW-0808">Transferase</keyword>
<protein>
    <submittedName>
        <fullName evidence="3">Histidine kinase</fullName>
    </submittedName>
</protein>
<dbReference type="SUPFAM" id="SSF55785">
    <property type="entry name" value="PYP-like sensor domain (PAS domain)"/>
    <property type="match status" value="1"/>
</dbReference>
<reference evidence="3 4" key="1">
    <citation type="journal article" date="2019" name="Environ. Microbiol.">
        <title>Species interactions and distinct microbial communities in high Arctic permafrost affected cryosols are associated with the CH4 and CO2 gas fluxes.</title>
        <authorList>
            <person name="Altshuler I."/>
            <person name="Hamel J."/>
            <person name="Turney S."/>
            <person name="Magnuson E."/>
            <person name="Levesque R."/>
            <person name="Greer C."/>
            <person name="Whyte L.G."/>
        </authorList>
    </citation>
    <scope>NUCLEOTIDE SEQUENCE [LARGE SCALE GENOMIC DNA]</scope>
    <source>
        <strain evidence="3 4">E6.1</strain>
    </source>
</reference>
<dbReference type="SUPFAM" id="SSF143120">
    <property type="entry name" value="YefM-like"/>
    <property type="match status" value="1"/>
</dbReference>
<feature type="domain" description="PAS fold-4" evidence="2">
    <location>
        <begin position="200"/>
        <end position="291"/>
    </location>
</feature>
<dbReference type="RefSeq" id="WP_140851954.1">
    <property type="nucleotide sequence ID" value="NZ_RCZC01000008.1"/>
</dbReference>
<organism evidence="3 4">
    <name type="scientific">Sphingomonas glacialis</name>
    <dbReference type="NCBI Taxonomy" id="658225"/>
    <lineage>
        <taxon>Bacteria</taxon>
        <taxon>Pseudomonadati</taxon>
        <taxon>Pseudomonadota</taxon>
        <taxon>Alphaproteobacteria</taxon>
        <taxon>Sphingomonadales</taxon>
        <taxon>Sphingomonadaceae</taxon>
        <taxon>Sphingomonas</taxon>
    </lineage>
</organism>
<accession>A0A502FI12</accession>
<gene>
    <name evidence="3" type="ORF">EAH76_19465</name>
</gene>
<dbReference type="InterPro" id="IPR036165">
    <property type="entry name" value="YefM-like_sf"/>
</dbReference>
<dbReference type="GO" id="GO:0016301">
    <property type="term" value="F:kinase activity"/>
    <property type="evidence" value="ECO:0007669"/>
    <property type="project" value="UniProtKB-KW"/>
</dbReference>
<proteinExistence type="inferred from homology"/>
<dbReference type="Pfam" id="PF08448">
    <property type="entry name" value="PAS_4"/>
    <property type="match status" value="1"/>
</dbReference>
<dbReference type="AlphaFoldDB" id="A0A502FI12"/>
<dbReference type="InterPro" id="IPR013656">
    <property type="entry name" value="PAS_4"/>
</dbReference>
<dbReference type="Gene3D" id="3.30.450.20">
    <property type="entry name" value="PAS domain"/>
    <property type="match status" value="2"/>
</dbReference>
<keyword evidence="4" id="KW-1185">Reference proteome</keyword>
<evidence type="ECO:0000259" key="2">
    <source>
        <dbReference type="Pfam" id="PF08448"/>
    </source>
</evidence>
<name>A0A502FI12_9SPHN</name>
<dbReference type="OrthoDB" id="7861242at2"/>
<dbReference type="Proteomes" id="UP000319931">
    <property type="component" value="Unassembled WGS sequence"/>
</dbReference>
<comment type="caution">
    <text evidence="3">The sequence shown here is derived from an EMBL/GenBank/DDBJ whole genome shotgun (WGS) entry which is preliminary data.</text>
</comment>
<comment type="similarity">
    <text evidence="1">Belongs to the phD/YefM antitoxin family.</text>
</comment>
<evidence type="ECO:0000313" key="3">
    <source>
        <dbReference type="EMBL" id="TPG49009.1"/>
    </source>
</evidence>
<evidence type="ECO:0000256" key="1">
    <source>
        <dbReference type="ARBA" id="ARBA00009981"/>
    </source>
</evidence>
<sequence>MASHPALPADQLVTASDLVRHFGAWQDRAARAPLYILHRGRPRFVLTSIETMDALCAAHPLPAPLASAVIDAIPVLDAIGDLVLLADADGMIVASSRAARAYFGALARTGEPVDAITPSAASADLRGAIRHIIDRGIGERLDIASAARAARRLMLTIEPAGRGVVVIAQDAAGDRDGHTAGALDTASLAALVVAGGARTTIDSSGRIEHADAALAAMIDMDPATLLLRPFVTLVADQARAPLDAALAQVLRGQPAAALDSVLLSASGAPVPVRIGLAPISRGGGIAGVAAVILATR</sequence>
<keyword evidence="3" id="KW-0418">Kinase</keyword>